<evidence type="ECO:0000256" key="1">
    <source>
        <dbReference type="ARBA" id="ARBA00008954"/>
    </source>
</evidence>
<dbReference type="EMBL" id="OMOQ01000003">
    <property type="protein sequence ID" value="SPH24266.1"/>
    <property type="molecule type" value="Genomic_DNA"/>
</dbReference>
<name>A0A2R8BLL6_9RHOB</name>
<sequence>MISRLKDCHGSTCLAASVSGKERDKRLLDKAEGLVHFLSDLNPYRRPAGTSVAEFLDARVAEPDRAIREIGPDRVAAFVAEPVLASGGVLRRPKTTTVVV</sequence>
<protein>
    <submittedName>
        <fullName evidence="2">Uncharacterized protein</fullName>
    </submittedName>
</protein>
<dbReference type="AlphaFoldDB" id="A0A2R8BLL6"/>
<dbReference type="PANTHER" id="PTHR43094">
    <property type="entry name" value="AMINOTRANSFERASE"/>
    <property type="match status" value="1"/>
</dbReference>
<proteinExistence type="inferred from homology"/>
<reference evidence="2 3" key="1">
    <citation type="submission" date="2018-03" db="EMBL/GenBank/DDBJ databases">
        <authorList>
            <person name="Keele B.F."/>
        </authorList>
    </citation>
    <scope>NUCLEOTIDE SEQUENCE [LARGE SCALE GENOMIC DNA]</scope>
    <source>
        <strain evidence="2 3">CECT 8626</strain>
    </source>
</reference>
<keyword evidence="3" id="KW-1185">Reference proteome</keyword>
<comment type="similarity">
    <text evidence="1">Belongs to the class-III pyridoxal-phosphate-dependent aminotransferase family.</text>
</comment>
<organism evidence="2 3">
    <name type="scientific">Albidovulum aquaemixtae</name>
    <dbReference type="NCBI Taxonomy" id="1542388"/>
    <lineage>
        <taxon>Bacteria</taxon>
        <taxon>Pseudomonadati</taxon>
        <taxon>Pseudomonadota</taxon>
        <taxon>Alphaproteobacteria</taxon>
        <taxon>Rhodobacterales</taxon>
        <taxon>Paracoccaceae</taxon>
        <taxon>Albidovulum</taxon>
    </lineage>
</organism>
<dbReference type="Gene3D" id="3.40.640.10">
    <property type="entry name" value="Type I PLP-dependent aspartate aminotransferase-like (Major domain)"/>
    <property type="match status" value="1"/>
</dbReference>
<dbReference type="InterPro" id="IPR015424">
    <property type="entry name" value="PyrdxlP-dep_Trfase"/>
</dbReference>
<accession>A0A2R8BLL6</accession>
<dbReference type="PANTHER" id="PTHR43094:SF1">
    <property type="entry name" value="AMINOTRANSFERASE CLASS-III"/>
    <property type="match status" value="1"/>
</dbReference>
<evidence type="ECO:0000313" key="2">
    <source>
        <dbReference type="EMBL" id="SPH24266.1"/>
    </source>
</evidence>
<dbReference type="Proteomes" id="UP000244924">
    <property type="component" value="Unassembled WGS sequence"/>
</dbReference>
<dbReference type="InterPro" id="IPR015421">
    <property type="entry name" value="PyrdxlP-dep_Trfase_major"/>
</dbReference>
<evidence type="ECO:0000313" key="3">
    <source>
        <dbReference type="Proteomes" id="UP000244924"/>
    </source>
</evidence>
<dbReference type="SUPFAM" id="SSF53383">
    <property type="entry name" value="PLP-dependent transferases"/>
    <property type="match status" value="1"/>
</dbReference>
<gene>
    <name evidence="2" type="ORF">DEA8626_03316</name>
</gene>